<protein>
    <submittedName>
        <fullName evidence="2">Uncharacterized protein</fullName>
    </submittedName>
</protein>
<dbReference type="AlphaFoldDB" id="A0A5J6Z7Q2"/>
<dbReference type="RefSeq" id="WP_151903275.1">
    <property type="nucleotide sequence ID" value="NZ_CP045032.1"/>
</dbReference>
<accession>A0A5J6Z7Q2</accession>
<organism evidence="2 3">
    <name type="scientific">Corynebacterium urogenitale</name>
    <dbReference type="NCBI Taxonomy" id="2487892"/>
    <lineage>
        <taxon>Bacteria</taxon>
        <taxon>Bacillati</taxon>
        <taxon>Actinomycetota</taxon>
        <taxon>Actinomycetes</taxon>
        <taxon>Mycobacteriales</taxon>
        <taxon>Corynebacteriaceae</taxon>
        <taxon>Corynebacterium</taxon>
    </lineage>
</organism>
<dbReference type="OrthoDB" id="4427502at2"/>
<keyword evidence="3" id="KW-1185">Reference proteome</keyword>
<evidence type="ECO:0000313" key="3">
    <source>
        <dbReference type="Proteomes" id="UP000326711"/>
    </source>
</evidence>
<evidence type="ECO:0000313" key="2">
    <source>
        <dbReference type="EMBL" id="QFQ02976.1"/>
    </source>
</evidence>
<feature type="transmembrane region" description="Helical" evidence="1">
    <location>
        <begin position="43"/>
        <end position="63"/>
    </location>
</feature>
<keyword evidence="1" id="KW-0812">Transmembrane</keyword>
<proteinExistence type="predicted"/>
<evidence type="ECO:0000256" key="1">
    <source>
        <dbReference type="SAM" id="Phobius"/>
    </source>
</evidence>
<sequence length="67" mass="7693">MVADPDAKRKKLVWESILGFVGFFTFMALLNAIWNIFQPEPAIFPSVILVIFLALTALAWKGYSRYR</sequence>
<gene>
    <name evidence="2" type="ORF">CUROG_08140</name>
</gene>
<name>A0A5J6Z7Q2_9CORY</name>
<keyword evidence="1" id="KW-0472">Membrane</keyword>
<dbReference type="KEGG" id="cuo:CUROG_08140"/>
<dbReference type="Proteomes" id="UP000326711">
    <property type="component" value="Chromosome"/>
</dbReference>
<keyword evidence="1" id="KW-1133">Transmembrane helix</keyword>
<feature type="transmembrane region" description="Helical" evidence="1">
    <location>
        <begin position="12"/>
        <end position="37"/>
    </location>
</feature>
<reference evidence="3" key="1">
    <citation type="submission" date="2019-10" db="EMBL/GenBank/DDBJ databases">
        <title>Complete genome sequence of Corynebacterium urogenitalis DSM 108747, isolated from the genital tract of a cow.</title>
        <authorList>
            <person name="Ruckert C."/>
            <person name="Ballas P."/>
            <person name="Wagener K."/>
            <person name="Drillich M."/>
            <person name="Kaempfer P."/>
            <person name="Busse H.-J."/>
            <person name="Ehling-Schulz M."/>
        </authorList>
    </citation>
    <scope>NUCLEOTIDE SEQUENCE [LARGE SCALE GENOMIC DNA]</scope>
    <source>
        <strain evidence="3">LMM 1652</strain>
    </source>
</reference>
<dbReference type="EMBL" id="CP045032">
    <property type="protein sequence ID" value="QFQ02976.1"/>
    <property type="molecule type" value="Genomic_DNA"/>
</dbReference>